<keyword evidence="11" id="KW-1185">Reference proteome</keyword>
<dbReference type="OrthoDB" id="270009at2759"/>
<evidence type="ECO:0000256" key="6">
    <source>
        <dbReference type="ARBA" id="ARBA00022801"/>
    </source>
</evidence>
<comment type="caution">
    <text evidence="10">The sequence shown here is derived from an EMBL/GenBank/DDBJ whole genome shotgun (WGS) entry which is preliminary data.</text>
</comment>
<dbReference type="Gene3D" id="3.40.50.1820">
    <property type="entry name" value="alpha/beta hydrolase"/>
    <property type="match status" value="1"/>
</dbReference>
<keyword evidence="5" id="KW-0964">Secreted</keyword>
<organism evidence="10 11">
    <name type="scientific">Aphidius gifuensis</name>
    <name type="common">Parasitoid wasp</name>
    <dbReference type="NCBI Taxonomy" id="684658"/>
    <lineage>
        <taxon>Eukaryota</taxon>
        <taxon>Metazoa</taxon>
        <taxon>Ecdysozoa</taxon>
        <taxon>Arthropoda</taxon>
        <taxon>Hexapoda</taxon>
        <taxon>Insecta</taxon>
        <taxon>Pterygota</taxon>
        <taxon>Neoptera</taxon>
        <taxon>Endopterygota</taxon>
        <taxon>Hymenoptera</taxon>
        <taxon>Apocrita</taxon>
        <taxon>Ichneumonoidea</taxon>
        <taxon>Braconidae</taxon>
        <taxon>Aphidiinae</taxon>
        <taxon>Aphidius</taxon>
    </lineage>
</organism>
<evidence type="ECO:0000259" key="9">
    <source>
        <dbReference type="Pfam" id="PF00151"/>
    </source>
</evidence>
<evidence type="ECO:0000256" key="3">
    <source>
        <dbReference type="ARBA" id="ARBA00010701"/>
    </source>
</evidence>
<evidence type="ECO:0000256" key="5">
    <source>
        <dbReference type="ARBA" id="ARBA00022525"/>
    </source>
</evidence>
<evidence type="ECO:0000256" key="2">
    <source>
        <dbReference type="ARBA" id="ARBA00004613"/>
    </source>
</evidence>
<reference evidence="10 11" key="1">
    <citation type="submission" date="2020-08" db="EMBL/GenBank/DDBJ databases">
        <title>Aphidius gifuensis genome sequencing and assembly.</title>
        <authorList>
            <person name="Du Z."/>
        </authorList>
    </citation>
    <scope>NUCLEOTIDE SEQUENCE [LARGE SCALE GENOMIC DNA]</scope>
    <source>
        <strain evidence="10">YNYX2018</strain>
        <tissue evidence="10">Adults</tissue>
    </source>
</reference>
<dbReference type="GO" id="GO:0016042">
    <property type="term" value="P:lipid catabolic process"/>
    <property type="evidence" value="ECO:0007669"/>
    <property type="project" value="TreeGrafter"/>
</dbReference>
<dbReference type="GO" id="GO:0008970">
    <property type="term" value="F:phospholipase A1 activity"/>
    <property type="evidence" value="ECO:0007669"/>
    <property type="project" value="UniProtKB-EC"/>
</dbReference>
<accession>A0A834XKY5</accession>
<dbReference type="InterPro" id="IPR013818">
    <property type="entry name" value="Lipase"/>
</dbReference>
<evidence type="ECO:0000256" key="4">
    <source>
        <dbReference type="ARBA" id="ARBA00013179"/>
    </source>
</evidence>
<dbReference type="PRINTS" id="PR00821">
    <property type="entry name" value="TAGLIPASE"/>
</dbReference>
<proteinExistence type="inferred from homology"/>
<comment type="similarity">
    <text evidence="3 8">Belongs to the AB hydrolase superfamily. Lipase family.</text>
</comment>
<evidence type="ECO:0000256" key="1">
    <source>
        <dbReference type="ARBA" id="ARBA00000111"/>
    </source>
</evidence>
<dbReference type="InterPro" id="IPR029058">
    <property type="entry name" value="AB_hydrolase_fold"/>
</dbReference>
<dbReference type="PANTHER" id="PTHR11610">
    <property type="entry name" value="LIPASE"/>
    <property type="match status" value="1"/>
</dbReference>
<feature type="domain" description="Lipase" evidence="9">
    <location>
        <begin position="14"/>
        <end position="328"/>
    </location>
</feature>
<dbReference type="InterPro" id="IPR033906">
    <property type="entry name" value="Lipase_N"/>
</dbReference>
<name>A0A834XKY5_APHGI</name>
<dbReference type="AlphaFoldDB" id="A0A834XKY5"/>
<sequence>MIGRRVRDELKPKICFDLVGCFADPPAHLTLKRRPEDPSVIQTKFLLYTRKTRDNNDVPHELVYYDDQRSMINSKFNSSKSLKIIIHGFKGSGSNGALNGVNSLLDLEDANVIILDWTKGAGTSYQAAVANTELVGRQLSLILLDAINMGTSPNKIHIIGFSLGAHVAGCASEVLKKKNLLLGRITGLDPASPFFRHHILREKSRKLDSSDAEFVDVIHTDGSEIFTDGFGLLRPIGHVDFFPNEDVLDNKIACSHSRSWELFVESLKSQFGKCKFTAWSCNQGVADFFDGNCFPHVDDNKPSQEMGISASRGSRGIYYLATTHQSPYCGDPVRASVVTSNNPLRTIGTLFLQINIRNSTTLFKIICNLNDRNDAQSILHDISAVNYGSLDDKINEIEGKIWYQSKFDNEDDVTTKRPRSLNLYFNKLTLEDRQGNSSNTAARRRGPKNSGHRITVMAAVKRCR</sequence>
<dbReference type="Proteomes" id="UP000639338">
    <property type="component" value="Unassembled WGS sequence"/>
</dbReference>
<comment type="subcellular location">
    <subcellularLocation>
        <location evidence="2">Secreted</location>
    </subcellularLocation>
</comment>
<keyword evidence="6" id="KW-0378">Hydrolase</keyword>
<evidence type="ECO:0000313" key="11">
    <source>
        <dbReference type="Proteomes" id="UP000639338"/>
    </source>
</evidence>
<dbReference type="PANTHER" id="PTHR11610:SF186">
    <property type="entry name" value="FI22312P1"/>
    <property type="match status" value="1"/>
</dbReference>
<evidence type="ECO:0000313" key="10">
    <source>
        <dbReference type="EMBL" id="KAF7987936.1"/>
    </source>
</evidence>
<gene>
    <name evidence="10" type="ORF">HCN44_003799</name>
</gene>
<comment type="catalytic activity">
    <reaction evidence="1">
        <text>a 1,2-diacyl-sn-glycero-3-phosphocholine + H2O = a 2-acyl-sn-glycero-3-phosphocholine + a fatty acid + H(+)</text>
        <dbReference type="Rhea" id="RHEA:18689"/>
        <dbReference type="ChEBI" id="CHEBI:15377"/>
        <dbReference type="ChEBI" id="CHEBI:15378"/>
        <dbReference type="ChEBI" id="CHEBI:28868"/>
        <dbReference type="ChEBI" id="CHEBI:57643"/>
        <dbReference type="ChEBI" id="CHEBI:57875"/>
        <dbReference type="EC" id="3.1.1.32"/>
    </reaction>
</comment>
<evidence type="ECO:0000256" key="7">
    <source>
        <dbReference type="ARBA" id="ARBA00023157"/>
    </source>
</evidence>
<dbReference type="EMBL" id="JACMRX010000006">
    <property type="protein sequence ID" value="KAF7987936.1"/>
    <property type="molecule type" value="Genomic_DNA"/>
</dbReference>
<dbReference type="Pfam" id="PF00151">
    <property type="entry name" value="Lipase"/>
    <property type="match status" value="1"/>
</dbReference>
<dbReference type="CDD" id="cd00707">
    <property type="entry name" value="Pancreat_lipase_like"/>
    <property type="match status" value="1"/>
</dbReference>
<dbReference type="GO" id="GO:0005615">
    <property type="term" value="C:extracellular space"/>
    <property type="evidence" value="ECO:0007669"/>
    <property type="project" value="TreeGrafter"/>
</dbReference>
<keyword evidence="7" id="KW-1015">Disulfide bond</keyword>
<protein>
    <recommendedName>
        <fullName evidence="4">phospholipase A1</fullName>
        <ecNumber evidence="4">3.1.1.32</ecNumber>
    </recommendedName>
</protein>
<dbReference type="InterPro" id="IPR000734">
    <property type="entry name" value="TAG_lipase"/>
</dbReference>
<dbReference type="EC" id="3.1.1.32" evidence="4"/>
<evidence type="ECO:0000256" key="8">
    <source>
        <dbReference type="RuleBase" id="RU004262"/>
    </source>
</evidence>
<dbReference type="SUPFAM" id="SSF53474">
    <property type="entry name" value="alpha/beta-Hydrolases"/>
    <property type="match status" value="1"/>
</dbReference>